<dbReference type="Proteomes" id="UP000287124">
    <property type="component" value="Unassembled WGS sequence"/>
</dbReference>
<dbReference type="PROSITE" id="PS51186">
    <property type="entry name" value="GNAT"/>
    <property type="match status" value="1"/>
</dbReference>
<organism evidence="2 3">
    <name type="scientific">Fusarium euwallaceae</name>
    <dbReference type="NCBI Taxonomy" id="1147111"/>
    <lineage>
        <taxon>Eukaryota</taxon>
        <taxon>Fungi</taxon>
        <taxon>Dikarya</taxon>
        <taxon>Ascomycota</taxon>
        <taxon>Pezizomycotina</taxon>
        <taxon>Sordariomycetes</taxon>
        <taxon>Hypocreomycetidae</taxon>
        <taxon>Hypocreales</taxon>
        <taxon>Nectriaceae</taxon>
        <taxon>Fusarium</taxon>
        <taxon>Fusarium solani species complex</taxon>
    </lineage>
</organism>
<comment type="caution">
    <text evidence="2">The sequence shown here is derived from an EMBL/GenBank/DDBJ whole genome shotgun (WGS) entry which is preliminary data.</text>
</comment>
<evidence type="ECO:0000259" key="1">
    <source>
        <dbReference type="PROSITE" id="PS51186"/>
    </source>
</evidence>
<dbReference type="SUPFAM" id="SSF55729">
    <property type="entry name" value="Acyl-CoA N-acyltransferases (Nat)"/>
    <property type="match status" value="1"/>
</dbReference>
<evidence type="ECO:0000313" key="2">
    <source>
        <dbReference type="EMBL" id="RTE83128.1"/>
    </source>
</evidence>
<sequence length="216" mass="23999">MAFIRPYEARDFDAMTHICCETLPPTLDASKGAHHFAPLLWTHPYMYHSPSTCLVLDSGYGTVVGYCIACPDVLALKAAWPSYLATIPQPEIHLEEDDNVGRHLSELLRDPEALLTKGCEELIRQGTRATLHIDLLDEWQRQGWGGKLISGVVERLSSACDGVYVGIAGENDKVVPFYERMGFRIFGEKGRETILMVREFSGADEGGDRERSELGG</sequence>
<dbReference type="AlphaFoldDB" id="A0A430M564"/>
<dbReference type="Pfam" id="PF13673">
    <property type="entry name" value="Acetyltransf_10"/>
    <property type="match status" value="1"/>
</dbReference>
<gene>
    <name evidence="2" type="ORF">BHE90_002375</name>
</gene>
<reference evidence="2 3" key="1">
    <citation type="submission" date="2017-06" db="EMBL/GenBank/DDBJ databases">
        <title>Comparative genomic analysis of Ambrosia Fusariam Clade fungi.</title>
        <authorList>
            <person name="Stajich J.E."/>
            <person name="Carrillo J."/>
            <person name="Kijimoto T."/>
            <person name="Eskalen A."/>
            <person name="O'Donnell K."/>
            <person name="Kasson M."/>
        </authorList>
    </citation>
    <scope>NUCLEOTIDE SEQUENCE [LARGE SCALE GENOMIC DNA]</scope>
    <source>
        <strain evidence="2 3">UCR1854</strain>
    </source>
</reference>
<dbReference type="Gene3D" id="3.40.630.30">
    <property type="match status" value="1"/>
</dbReference>
<keyword evidence="3" id="KW-1185">Reference proteome</keyword>
<name>A0A430M564_9HYPO</name>
<dbReference type="GO" id="GO:0016747">
    <property type="term" value="F:acyltransferase activity, transferring groups other than amino-acyl groups"/>
    <property type="evidence" value="ECO:0007669"/>
    <property type="project" value="InterPro"/>
</dbReference>
<dbReference type="EMBL" id="MIKF01000019">
    <property type="protein sequence ID" value="RTE83128.1"/>
    <property type="molecule type" value="Genomic_DNA"/>
</dbReference>
<accession>A0A430M564</accession>
<evidence type="ECO:0000313" key="3">
    <source>
        <dbReference type="Proteomes" id="UP000287124"/>
    </source>
</evidence>
<dbReference type="InterPro" id="IPR000182">
    <property type="entry name" value="GNAT_dom"/>
</dbReference>
<protein>
    <recommendedName>
        <fullName evidence="1">N-acetyltransferase domain-containing protein</fullName>
    </recommendedName>
</protein>
<dbReference type="InterPro" id="IPR016181">
    <property type="entry name" value="Acyl_CoA_acyltransferase"/>
</dbReference>
<proteinExistence type="predicted"/>
<feature type="domain" description="N-acetyltransferase" evidence="1">
    <location>
        <begin position="63"/>
        <end position="201"/>
    </location>
</feature>